<keyword evidence="5 6" id="KW-0378">Hydrolase</keyword>
<dbReference type="AlphaFoldDB" id="A0A091C316"/>
<dbReference type="PATRIC" id="fig|1302649.3.peg.1574"/>
<dbReference type="SUPFAM" id="SSF51306">
    <property type="entry name" value="LexA/Signal peptidase"/>
    <property type="match status" value="1"/>
</dbReference>
<dbReference type="Pfam" id="PF10502">
    <property type="entry name" value="Peptidase_S26"/>
    <property type="match status" value="1"/>
</dbReference>
<evidence type="ECO:0000313" key="8">
    <source>
        <dbReference type="EMBL" id="KFN91105.1"/>
    </source>
</evidence>
<sequence>MEDTMAQGDMALMERLSSIKRFDVIVFNLPDGTYVKRVVGLPGESVSYKDDKLYIDGKEMDEPFFSRESA</sequence>
<evidence type="ECO:0000256" key="1">
    <source>
        <dbReference type="ARBA" id="ARBA00000677"/>
    </source>
</evidence>
<proteinExistence type="inferred from homology"/>
<dbReference type="CDD" id="cd06462">
    <property type="entry name" value="Peptidase_S24_S26"/>
    <property type="match status" value="1"/>
</dbReference>
<dbReference type="InterPro" id="IPR019757">
    <property type="entry name" value="Pept_S26A_signal_pept_1_Lys-AS"/>
</dbReference>
<comment type="catalytic activity">
    <reaction evidence="1 6">
        <text>Cleavage of hydrophobic, N-terminal signal or leader sequences from secreted and periplasmic proteins.</text>
        <dbReference type="EC" id="3.4.21.89"/>
    </reaction>
</comment>
<comment type="similarity">
    <text evidence="3 6">Belongs to the peptidase S26 family.</text>
</comment>
<dbReference type="EC" id="3.4.21.89" evidence="4 6"/>
<dbReference type="PROSITE" id="PS00760">
    <property type="entry name" value="SPASE_I_2"/>
    <property type="match status" value="1"/>
</dbReference>
<evidence type="ECO:0000256" key="3">
    <source>
        <dbReference type="ARBA" id="ARBA00009370"/>
    </source>
</evidence>
<evidence type="ECO:0000313" key="9">
    <source>
        <dbReference type="Proteomes" id="UP000029380"/>
    </source>
</evidence>
<keyword evidence="6" id="KW-0645">Protease</keyword>
<evidence type="ECO:0000256" key="2">
    <source>
        <dbReference type="ARBA" id="ARBA00004401"/>
    </source>
</evidence>
<dbReference type="Gene3D" id="2.10.109.10">
    <property type="entry name" value="Umud Fragment, subunit A"/>
    <property type="match status" value="1"/>
</dbReference>
<dbReference type="PANTHER" id="PTHR43390:SF1">
    <property type="entry name" value="CHLOROPLAST PROCESSING PEPTIDASE"/>
    <property type="match status" value="1"/>
</dbReference>
<feature type="domain" description="Peptidase S26" evidence="7">
    <location>
        <begin position="1"/>
        <end position="66"/>
    </location>
</feature>
<dbReference type="GO" id="GO:0009003">
    <property type="term" value="F:signal peptidase activity"/>
    <property type="evidence" value="ECO:0007669"/>
    <property type="project" value="UniProtKB-EC"/>
</dbReference>
<dbReference type="GO" id="GO:0006465">
    <property type="term" value="P:signal peptide processing"/>
    <property type="evidence" value="ECO:0007669"/>
    <property type="project" value="InterPro"/>
</dbReference>
<dbReference type="Proteomes" id="UP000029380">
    <property type="component" value="Unassembled WGS sequence"/>
</dbReference>
<evidence type="ECO:0000256" key="6">
    <source>
        <dbReference type="RuleBase" id="RU362042"/>
    </source>
</evidence>
<dbReference type="InterPro" id="IPR036286">
    <property type="entry name" value="LexA/Signal_pep-like_sf"/>
</dbReference>
<dbReference type="PANTHER" id="PTHR43390">
    <property type="entry name" value="SIGNAL PEPTIDASE I"/>
    <property type="match status" value="1"/>
</dbReference>
<dbReference type="NCBIfam" id="TIGR02227">
    <property type="entry name" value="sigpep_I_bact"/>
    <property type="match status" value="1"/>
</dbReference>
<dbReference type="InterPro" id="IPR000223">
    <property type="entry name" value="Pept_S26A_signal_pept_1"/>
</dbReference>
<dbReference type="EMBL" id="JPVU01000167">
    <property type="protein sequence ID" value="KFN91105.1"/>
    <property type="molecule type" value="Genomic_DNA"/>
</dbReference>
<organism evidence="8 9">
    <name type="scientific">Tetragenococcus muriaticus PMC-11-5</name>
    <dbReference type="NCBI Taxonomy" id="1302649"/>
    <lineage>
        <taxon>Bacteria</taxon>
        <taxon>Bacillati</taxon>
        <taxon>Bacillota</taxon>
        <taxon>Bacilli</taxon>
        <taxon>Lactobacillales</taxon>
        <taxon>Enterococcaceae</taxon>
        <taxon>Tetragenococcus</taxon>
    </lineage>
</organism>
<comment type="subcellular location">
    <subcellularLocation>
        <location evidence="2">Cell membrane</location>
        <topology evidence="2">Single-pass type II membrane protein</topology>
    </subcellularLocation>
    <subcellularLocation>
        <location evidence="6">Membrane</location>
        <topology evidence="6">Single-pass type II membrane protein</topology>
    </subcellularLocation>
</comment>
<comment type="caution">
    <text evidence="8">The sequence shown here is derived from an EMBL/GenBank/DDBJ whole genome shotgun (WGS) entry which is preliminary data.</text>
</comment>
<gene>
    <name evidence="8" type="ORF">TMUPMC115_1571</name>
</gene>
<protein>
    <recommendedName>
        <fullName evidence="4 6">Signal peptidase I</fullName>
        <ecNumber evidence="4 6">3.4.21.89</ecNumber>
    </recommendedName>
</protein>
<evidence type="ECO:0000259" key="7">
    <source>
        <dbReference type="Pfam" id="PF10502"/>
    </source>
</evidence>
<dbReference type="GO" id="GO:0005886">
    <property type="term" value="C:plasma membrane"/>
    <property type="evidence" value="ECO:0007669"/>
    <property type="project" value="UniProtKB-SubCell"/>
</dbReference>
<dbReference type="GO" id="GO:0004252">
    <property type="term" value="F:serine-type endopeptidase activity"/>
    <property type="evidence" value="ECO:0007669"/>
    <property type="project" value="InterPro"/>
</dbReference>
<evidence type="ECO:0000256" key="4">
    <source>
        <dbReference type="ARBA" id="ARBA00013208"/>
    </source>
</evidence>
<reference evidence="8 9" key="1">
    <citation type="submission" date="2014-08" db="EMBL/GenBank/DDBJ databases">
        <title>Genome sequence of Tetragenococcus muriaticus.</title>
        <authorList>
            <person name="Chuea-nongthon C."/>
            <person name="Rodtong S."/>
            <person name="Yongsawatdigul J."/>
            <person name="Steele J.L."/>
            <person name="Liu X.-y."/>
            <person name="Speers J."/>
            <person name="Glasner J.D."/>
            <person name="Neeno-Eckwall E.C."/>
        </authorList>
    </citation>
    <scope>NUCLEOTIDE SEQUENCE [LARGE SCALE GENOMIC DNA]</scope>
    <source>
        <strain evidence="8 9">PMC-11-5</strain>
    </source>
</reference>
<name>A0A091C316_9ENTE</name>
<evidence type="ECO:0000256" key="5">
    <source>
        <dbReference type="ARBA" id="ARBA00022801"/>
    </source>
</evidence>
<dbReference type="InterPro" id="IPR019533">
    <property type="entry name" value="Peptidase_S26"/>
</dbReference>
<accession>A0A091C316</accession>